<keyword evidence="2" id="KW-0472">Membrane</keyword>
<dbReference type="GO" id="GO:0019867">
    <property type="term" value="C:outer membrane"/>
    <property type="evidence" value="ECO:0007669"/>
    <property type="project" value="InterPro"/>
</dbReference>
<keyword evidence="2" id="KW-1133">Transmembrane helix</keyword>
<dbReference type="HOGENOM" id="CLU_1180222_0_0_1"/>
<keyword evidence="2" id="KW-0812">Transmembrane</keyword>
<evidence type="ECO:0000313" key="4">
    <source>
        <dbReference type="EMBL" id="EMR68745.1"/>
    </source>
</evidence>
<organism evidence="4 5">
    <name type="scientific">Eutypa lata (strain UCR-EL1)</name>
    <name type="common">Grapevine dieback disease fungus</name>
    <name type="synonym">Eutypa armeniacae</name>
    <dbReference type="NCBI Taxonomy" id="1287681"/>
    <lineage>
        <taxon>Eukaryota</taxon>
        <taxon>Fungi</taxon>
        <taxon>Dikarya</taxon>
        <taxon>Ascomycota</taxon>
        <taxon>Pezizomycotina</taxon>
        <taxon>Sordariomycetes</taxon>
        <taxon>Xylariomycetidae</taxon>
        <taxon>Xylariales</taxon>
        <taxon>Diatrypaceae</taxon>
        <taxon>Eutypa</taxon>
    </lineage>
</organism>
<gene>
    <name evidence="4" type="ORF">UCREL1_4234</name>
</gene>
<dbReference type="STRING" id="1287681.M7TPX1"/>
<evidence type="ECO:0000256" key="2">
    <source>
        <dbReference type="SAM" id="Phobius"/>
    </source>
</evidence>
<reference evidence="5" key="1">
    <citation type="journal article" date="2013" name="Genome Announc.">
        <title>Draft genome sequence of the grapevine dieback fungus Eutypa lata UCR-EL1.</title>
        <authorList>
            <person name="Blanco-Ulate B."/>
            <person name="Rolshausen P.E."/>
            <person name="Cantu D."/>
        </authorList>
    </citation>
    <scope>NUCLEOTIDE SEQUENCE [LARGE SCALE GENOMIC DNA]</scope>
    <source>
        <strain evidence="5">UCR-EL1</strain>
    </source>
</reference>
<feature type="domain" description="Glycine zipper 2TM" evidence="3">
    <location>
        <begin position="145"/>
        <end position="181"/>
    </location>
</feature>
<dbReference type="eggNOG" id="ENOG502S756">
    <property type="taxonomic scope" value="Eukaryota"/>
</dbReference>
<proteinExistence type="predicted"/>
<evidence type="ECO:0000259" key="3">
    <source>
        <dbReference type="Pfam" id="PF05433"/>
    </source>
</evidence>
<dbReference type="PANTHER" id="PTHR37014">
    <property type="entry name" value="EXPRESSION LETHALITY PROTEIN HEL10, PUTATIVE (AFU_ORTHOLOGUE AFUA_1G06580)-RELATED"/>
    <property type="match status" value="1"/>
</dbReference>
<dbReference type="Proteomes" id="UP000012174">
    <property type="component" value="Unassembled WGS sequence"/>
</dbReference>
<sequence>MAAAEYYNDTAAAGGNYPPAYPARPQQQSYYPSSYPQQAQAPHPTSQSYLSPHPQQALAPYARPGSAHSDIGHYAQQHHQSQHSPSPYPSHHHQPRPHSADPYKYYSDEEDDDDEKKKAARDRKRERGRGVDGDAAADGERGLGATLIGGGAGGFLGHKLGRGKLSTVIGSAVGALAANALEGRMVVVGIINLRLIMGVVIMMAVTMDMDMDMDTEDTITIMDTIDTDRQDTVEV</sequence>
<feature type="compositionally biased region" description="Basic and acidic residues" evidence="1">
    <location>
        <begin position="123"/>
        <end position="132"/>
    </location>
</feature>
<feature type="compositionally biased region" description="Low complexity" evidence="1">
    <location>
        <begin position="1"/>
        <end position="42"/>
    </location>
</feature>
<dbReference type="InterPro" id="IPR008816">
    <property type="entry name" value="Gly_zipper_2TM_dom"/>
</dbReference>
<dbReference type="OrthoDB" id="4779511at2759"/>
<feature type="region of interest" description="Disordered" evidence="1">
    <location>
        <begin position="1"/>
        <end position="141"/>
    </location>
</feature>
<evidence type="ECO:0000256" key="1">
    <source>
        <dbReference type="SAM" id="MobiDB-lite"/>
    </source>
</evidence>
<dbReference type="Pfam" id="PF05433">
    <property type="entry name" value="Rick_17kDa_Anti"/>
    <property type="match status" value="1"/>
</dbReference>
<evidence type="ECO:0000313" key="5">
    <source>
        <dbReference type="Proteomes" id="UP000012174"/>
    </source>
</evidence>
<dbReference type="AlphaFoldDB" id="M7TPX1"/>
<dbReference type="PANTHER" id="PTHR37014:SF10">
    <property type="entry name" value="RICH PROTEIN MS8, PUTATIVE (AFU_ORTHOLOGUE AFUA_7G05650)-RELATED"/>
    <property type="match status" value="1"/>
</dbReference>
<feature type="transmembrane region" description="Helical" evidence="2">
    <location>
        <begin position="185"/>
        <end position="205"/>
    </location>
</feature>
<dbReference type="EMBL" id="KB706189">
    <property type="protein sequence ID" value="EMR68745.1"/>
    <property type="molecule type" value="Genomic_DNA"/>
</dbReference>
<dbReference type="KEGG" id="ela:UCREL1_4234"/>
<dbReference type="OMA" id="DIGHYAQ"/>
<accession>M7TPX1</accession>
<feature type="compositionally biased region" description="Polar residues" evidence="1">
    <location>
        <begin position="43"/>
        <end position="54"/>
    </location>
</feature>
<name>M7TPX1_EUTLA</name>
<protein>
    <recommendedName>
        <fullName evidence="3">Glycine zipper 2TM domain-containing protein</fullName>
    </recommendedName>
</protein>
<keyword evidence="5" id="KW-1185">Reference proteome</keyword>